<sequence length="30" mass="3664">MKYIYFMDQEYTKKNISTFRCNDVSLKAII</sequence>
<proteinExistence type="predicted"/>
<evidence type="ECO:0000313" key="1">
    <source>
        <dbReference type="EMBL" id="JAH59345.1"/>
    </source>
</evidence>
<protein>
    <submittedName>
        <fullName evidence="1">Uncharacterized protein</fullName>
    </submittedName>
</protein>
<name>A0A0E9U2E9_ANGAN</name>
<dbReference type="EMBL" id="GBXM01049232">
    <property type="protein sequence ID" value="JAH59345.1"/>
    <property type="molecule type" value="Transcribed_RNA"/>
</dbReference>
<organism evidence="1">
    <name type="scientific">Anguilla anguilla</name>
    <name type="common">European freshwater eel</name>
    <name type="synonym">Muraena anguilla</name>
    <dbReference type="NCBI Taxonomy" id="7936"/>
    <lineage>
        <taxon>Eukaryota</taxon>
        <taxon>Metazoa</taxon>
        <taxon>Chordata</taxon>
        <taxon>Craniata</taxon>
        <taxon>Vertebrata</taxon>
        <taxon>Euteleostomi</taxon>
        <taxon>Actinopterygii</taxon>
        <taxon>Neopterygii</taxon>
        <taxon>Teleostei</taxon>
        <taxon>Anguilliformes</taxon>
        <taxon>Anguillidae</taxon>
        <taxon>Anguilla</taxon>
    </lineage>
</organism>
<accession>A0A0E9U2E9</accession>
<dbReference type="AlphaFoldDB" id="A0A0E9U2E9"/>
<reference evidence="1" key="2">
    <citation type="journal article" date="2015" name="Fish Shellfish Immunol.">
        <title>Early steps in the European eel (Anguilla anguilla)-Vibrio vulnificus interaction in the gills: Role of the RtxA13 toxin.</title>
        <authorList>
            <person name="Callol A."/>
            <person name="Pajuelo D."/>
            <person name="Ebbesson L."/>
            <person name="Teles M."/>
            <person name="MacKenzie S."/>
            <person name="Amaro C."/>
        </authorList>
    </citation>
    <scope>NUCLEOTIDE SEQUENCE</scope>
</reference>
<reference evidence="1" key="1">
    <citation type="submission" date="2014-11" db="EMBL/GenBank/DDBJ databases">
        <authorList>
            <person name="Amaro Gonzalez C."/>
        </authorList>
    </citation>
    <scope>NUCLEOTIDE SEQUENCE</scope>
</reference>